<dbReference type="PANTHER" id="PTHR13326">
    <property type="entry name" value="TRNA PSEUDOURIDINE SYNTHASE D"/>
    <property type="match status" value="1"/>
</dbReference>
<dbReference type="Gene3D" id="3.30.70.3160">
    <property type="match status" value="1"/>
</dbReference>
<dbReference type="InterPro" id="IPR020119">
    <property type="entry name" value="PsdUridine_synth_TruD_CS"/>
</dbReference>
<dbReference type="InterPro" id="IPR001656">
    <property type="entry name" value="PsdUridine_synth_TruD"/>
</dbReference>
<evidence type="ECO:0000259" key="5">
    <source>
        <dbReference type="PROSITE" id="PS50984"/>
    </source>
</evidence>
<dbReference type="KEGG" id="gtt:GUITHDRAFT_114484"/>
<dbReference type="PaxDb" id="55529-EKX39518"/>
<dbReference type="InterPro" id="IPR020103">
    <property type="entry name" value="PsdUridine_synth_cat_dom_sf"/>
</dbReference>
<dbReference type="HOGENOM" id="CLU_005281_0_2_1"/>
<evidence type="ECO:0000313" key="6">
    <source>
        <dbReference type="EMBL" id="EKX39518.1"/>
    </source>
</evidence>
<keyword evidence="3" id="KW-0413">Isomerase</keyword>
<keyword evidence="2" id="KW-0819">tRNA processing</keyword>
<dbReference type="PROSITE" id="PS01268">
    <property type="entry name" value="UPF0024"/>
    <property type="match status" value="1"/>
</dbReference>
<feature type="region of interest" description="Disordered" evidence="4">
    <location>
        <begin position="545"/>
        <end position="601"/>
    </location>
</feature>
<dbReference type="GO" id="GO:0008033">
    <property type="term" value="P:tRNA processing"/>
    <property type="evidence" value="ECO:0007669"/>
    <property type="project" value="UniProtKB-KW"/>
</dbReference>
<dbReference type="GO" id="GO:0001522">
    <property type="term" value="P:pseudouridine synthesis"/>
    <property type="evidence" value="ECO:0007669"/>
    <property type="project" value="InterPro"/>
</dbReference>
<reference evidence="7" key="3">
    <citation type="submission" date="2015-06" db="UniProtKB">
        <authorList>
            <consortium name="EnsemblProtists"/>
        </authorList>
    </citation>
    <scope>IDENTIFICATION</scope>
</reference>
<accession>L1ITF9</accession>
<feature type="compositionally biased region" description="Low complexity" evidence="4">
    <location>
        <begin position="19"/>
        <end position="34"/>
    </location>
</feature>
<dbReference type="GeneID" id="17296231"/>
<dbReference type="RefSeq" id="XP_005826498.1">
    <property type="nucleotide sequence ID" value="XM_005826441.1"/>
</dbReference>
<organism evidence="6">
    <name type="scientific">Guillardia theta (strain CCMP2712)</name>
    <name type="common">Cryptophyte</name>
    <dbReference type="NCBI Taxonomy" id="905079"/>
    <lineage>
        <taxon>Eukaryota</taxon>
        <taxon>Cryptophyceae</taxon>
        <taxon>Pyrenomonadales</taxon>
        <taxon>Geminigeraceae</taxon>
        <taxon>Guillardia</taxon>
    </lineage>
</organism>
<dbReference type="OMA" id="CTSHDSG"/>
<dbReference type="InterPro" id="IPR042214">
    <property type="entry name" value="TruD_catalytic"/>
</dbReference>
<dbReference type="Gene3D" id="3.30.2350.20">
    <property type="entry name" value="TruD, catalytic domain"/>
    <property type="match status" value="1"/>
</dbReference>
<protein>
    <recommendedName>
        <fullName evidence="5">TRUD domain-containing protein</fullName>
    </recommendedName>
</protein>
<dbReference type="CDD" id="cd02576">
    <property type="entry name" value="PseudoU_synth_ScPUS7"/>
    <property type="match status" value="1"/>
</dbReference>
<dbReference type="STRING" id="905079.L1ITF9"/>
<sequence length="601" mass="66999">MEVDHVKSLLVSACKRLKSSPPSSSSPGQRVSSSEQAQDGKFDDEDVGIVVFSCPSELKVPSNKTWTAAGHAGTGGLLKGMWSDFWVSELDAWGSIVWPRDFESVNVSGQSQGGRRKIVQFSLVKTGWDTMSAVSMIARKLNIRLSKATSGCCGLKDKGALTCQKVTINSQQASSDLTALMGLNKQLEGIKIADVELVDRMLRYGEHSGNRFTILLRNITVSNSRVFDAVKRLRRFGFVNYFGHQRFGTGPVPSTEVGRLLLGKRWREAGEEVMSTKYIRRCHSAGEAKARQIFVEQGNASAALEAFATSRNVNESLRQAFSKLARADLWRQAYTSLVWNRMATKRLMEYDRRKAVVGDLVAVKRYDKTFVDVVKEEDVAAGRYSIAQVVLPVFARNKKLLFPKNAVGSSARASLQADGLSFEEVDLEASKAPFPLDDSVCPMRFLIMNCSNLSMKVVTYRSPADVLYDEMLDSHLNSTQGGSGQGKSKSKRAQEQQLPFKGLILSFSLPPNSFATMAVREITREGTHPSVHDAFRDEVLQRNADDAQAGERRSGLQPVKKQHKGNRRTERRKKLRRKAAISRELVKRRKRREPAKSIRRK</sequence>
<reference evidence="8" key="2">
    <citation type="submission" date="2012-11" db="EMBL/GenBank/DDBJ databases">
        <authorList>
            <person name="Kuo A."/>
            <person name="Curtis B.A."/>
            <person name="Tanifuji G."/>
            <person name="Burki F."/>
            <person name="Gruber A."/>
            <person name="Irimia M."/>
            <person name="Maruyama S."/>
            <person name="Arias M.C."/>
            <person name="Ball S.G."/>
            <person name="Gile G.H."/>
            <person name="Hirakawa Y."/>
            <person name="Hopkins J.F."/>
            <person name="Rensing S.A."/>
            <person name="Schmutz J."/>
            <person name="Symeonidi A."/>
            <person name="Elias M."/>
            <person name="Eveleigh R.J."/>
            <person name="Herman E.K."/>
            <person name="Klute M.J."/>
            <person name="Nakayama T."/>
            <person name="Obornik M."/>
            <person name="Reyes-Prieto A."/>
            <person name="Armbrust E.V."/>
            <person name="Aves S.J."/>
            <person name="Beiko R.G."/>
            <person name="Coutinho P."/>
            <person name="Dacks J.B."/>
            <person name="Durnford D.G."/>
            <person name="Fast N.M."/>
            <person name="Green B.R."/>
            <person name="Grisdale C."/>
            <person name="Hempe F."/>
            <person name="Henrissat B."/>
            <person name="Hoppner M.P."/>
            <person name="Ishida K.-I."/>
            <person name="Kim E."/>
            <person name="Koreny L."/>
            <person name="Kroth P.G."/>
            <person name="Liu Y."/>
            <person name="Malik S.-B."/>
            <person name="Maier U.G."/>
            <person name="McRose D."/>
            <person name="Mock T."/>
            <person name="Neilson J.A."/>
            <person name="Onodera N.T."/>
            <person name="Poole A.M."/>
            <person name="Pritham E.J."/>
            <person name="Richards T.A."/>
            <person name="Rocap G."/>
            <person name="Roy S.W."/>
            <person name="Sarai C."/>
            <person name="Schaack S."/>
            <person name="Shirato S."/>
            <person name="Slamovits C.H."/>
            <person name="Spencer D.F."/>
            <person name="Suzuki S."/>
            <person name="Worden A.Z."/>
            <person name="Zauner S."/>
            <person name="Barry K."/>
            <person name="Bell C."/>
            <person name="Bharti A.K."/>
            <person name="Crow J.A."/>
            <person name="Grimwood J."/>
            <person name="Kramer R."/>
            <person name="Lindquist E."/>
            <person name="Lucas S."/>
            <person name="Salamov A."/>
            <person name="McFadden G.I."/>
            <person name="Lane C.E."/>
            <person name="Keeling P.J."/>
            <person name="Gray M.W."/>
            <person name="Grigoriev I.V."/>
            <person name="Archibald J.M."/>
        </authorList>
    </citation>
    <scope>NUCLEOTIDE SEQUENCE</scope>
    <source>
        <strain evidence="8">CCMP2712</strain>
    </source>
</reference>
<evidence type="ECO:0000256" key="3">
    <source>
        <dbReference type="ARBA" id="ARBA00023235"/>
    </source>
</evidence>
<dbReference type="GO" id="GO:0003723">
    <property type="term" value="F:RNA binding"/>
    <property type="evidence" value="ECO:0007669"/>
    <property type="project" value="InterPro"/>
</dbReference>
<dbReference type="OrthoDB" id="447290at2759"/>
<gene>
    <name evidence="6" type="ORF">GUITHDRAFT_114484</name>
</gene>
<keyword evidence="8" id="KW-1185">Reference proteome</keyword>
<reference evidence="6 8" key="1">
    <citation type="journal article" date="2012" name="Nature">
        <title>Algal genomes reveal evolutionary mosaicism and the fate of nucleomorphs.</title>
        <authorList>
            <consortium name="DOE Joint Genome Institute"/>
            <person name="Curtis B.A."/>
            <person name="Tanifuji G."/>
            <person name="Burki F."/>
            <person name="Gruber A."/>
            <person name="Irimia M."/>
            <person name="Maruyama S."/>
            <person name="Arias M.C."/>
            <person name="Ball S.G."/>
            <person name="Gile G.H."/>
            <person name="Hirakawa Y."/>
            <person name="Hopkins J.F."/>
            <person name="Kuo A."/>
            <person name="Rensing S.A."/>
            <person name="Schmutz J."/>
            <person name="Symeonidi A."/>
            <person name="Elias M."/>
            <person name="Eveleigh R.J."/>
            <person name="Herman E.K."/>
            <person name="Klute M.J."/>
            <person name="Nakayama T."/>
            <person name="Obornik M."/>
            <person name="Reyes-Prieto A."/>
            <person name="Armbrust E.V."/>
            <person name="Aves S.J."/>
            <person name="Beiko R.G."/>
            <person name="Coutinho P."/>
            <person name="Dacks J.B."/>
            <person name="Durnford D.G."/>
            <person name="Fast N.M."/>
            <person name="Green B.R."/>
            <person name="Grisdale C.J."/>
            <person name="Hempel F."/>
            <person name="Henrissat B."/>
            <person name="Hoppner M.P."/>
            <person name="Ishida K."/>
            <person name="Kim E."/>
            <person name="Koreny L."/>
            <person name="Kroth P.G."/>
            <person name="Liu Y."/>
            <person name="Malik S.B."/>
            <person name="Maier U.G."/>
            <person name="McRose D."/>
            <person name="Mock T."/>
            <person name="Neilson J.A."/>
            <person name="Onodera N.T."/>
            <person name="Poole A.M."/>
            <person name="Pritham E.J."/>
            <person name="Richards T.A."/>
            <person name="Rocap G."/>
            <person name="Roy S.W."/>
            <person name="Sarai C."/>
            <person name="Schaack S."/>
            <person name="Shirato S."/>
            <person name="Slamovits C.H."/>
            <person name="Spencer D.F."/>
            <person name="Suzuki S."/>
            <person name="Worden A.Z."/>
            <person name="Zauner S."/>
            <person name="Barry K."/>
            <person name="Bell C."/>
            <person name="Bharti A.K."/>
            <person name="Crow J.A."/>
            <person name="Grimwood J."/>
            <person name="Kramer R."/>
            <person name="Lindquist E."/>
            <person name="Lucas S."/>
            <person name="Salamov A."/>
            <person name="McFadden G.I."/>
            <person name="Lane C.E."/>
            <person name="Keeling P.J."/>
            <person name="Gray M.W."/>
            <person name="Grigoriev I.V."/>
            <person name="Archibald J.M."/>
        </authorList>
    </citation>
    <scope>NUCLEOTIDE SEQUENCE</scope>
    <source>
        <strain evidence="6 8">CCMP2712</strain>
    </source>
</reference>
<dbReference type="Proteomes" id="UP000011087">
    <property type="component" value="Unassembled WGS sequence"/>
</dbReference>
<feature type="domain" description="TRUD" evidence="5">
    <location>
        <begin position="237"/>
        <end position="448"/>
    </location>
</feature>
<comment type="similarity">
    <text evidence="1">Belongs to the pseudouridine synthase TruD family.</text>
</comment>
<dbReference type="GO" id="GO:0009982">
    <property type="term" value="F:pseudouridine synthase activity"/>
    <property type="evidence" value="ECO:0007669"/>
    <property type="project" value="InterPro"/>
</dbReference>
<dbReference type="AlphaFoldDB" id="L1ITF9"/>
<feature type="region of interest" description="Disordered" evidence="4">
    <location>
        <begin position="16"/>
        <end position="40"/>
    </location>
</feature>
<dbReference type="EMBL" id="JH993039">
    <property type="protein sequence ID" value="EKX39518.1"/>
    <property type="molecule type" value="Genomic_DNA"/>
</dbReference>
<name>L1ITF9_GUITC</name>
<dbReference type="PROSITE" id="PS50984">
    <property type="entry name" value="TRUD"/>
    <property type="match status" value="1"/>
</dbReference>
<feature type="compositionally biased region" description="Basic residues" evidence="4">
    <location>
        <begin position="560"/>
        <end position="601"/>
    </location>
</feature>
<dbReference type="SUPFAM" id="SSF55120">
    <property type="entry name" value="Pseudouridine synthase"/>
    <property type="match status" value="1"/>
</dbReference>
<evidence type="ECO:0000256" key="2">
    <source>
        <dbReference type="ARBA" id="ARBA00022694"/>
    </source>
</evidence>
<dbReference type="Gene3D" id="1.10.1510.30">
    <property type="match status" value="1"/>
</dbReference>
<evidence type="ECO:0000313" key="8">
    <source>
        <dbReference type="Proteomes" id="UP000011087"/>
    </source>
</evidence>
<proteinExistence type="inferred from homology"/>
<dbReference type="eggNOG" id="KOG2339">
    <property type="taxonomic scope" value="Eukaryota"/>
</dbReference>
<dbReference type="Pfam" id="PF01142">
    <property type="entry name" value="TruD"/>
    <property type="match status" value="1"/>
</dbReference>
<evidence type="ECO:0000256" key="4">
    <source>
        <dbReference type="SAM" id="MobiDB-lite"/>
    </source>
</evidence>
<evidence type="ECO:0000313" key="7">
    <source>
        <dbReference type="EnsemblProtists" id="EKX39518"/>
    </source>
</evidence>
<dbReference type="InterPro" id="IPR011760">
    <property type="entry name" value="PsdUridine_synth_TruD_insert"/>
</dbReference>
<feature type="compositionally biased region" description="Basic and acidic residues" evidence="4">
    <location>
        <begin position="545"/>
        <end position="554"/>
    </location>
</feature>
<evidence type="ECO:0000256" key="1">
    <source>
        <dbReference type="ARBA" id="ARBA00007953"/>
    </source>
</evidence>
<dbReference type="EnsemblProtists" id="EKX39518">
    <property type="protein sequence ID" value="EKX39518"/>
    <property type="gene ID" value="GUITHDRAFT_114484"/>
</dbReference>
<dbReference type="GO" id="GO:0005634">
    <property type="term" value="C:nucleus"/>
    <property type="evidence" value="ECO:0007669"/>
    <property type="project" value="TreeGrafter"/>
</dbReference>
<dbReference type="PANTHER" id="PTHR13326:SF21">
    <property type="entry name" value="PSEUDOURIDYLATE SYNTHASE PUS7L"/>
    <property type="match status" value="1"/>
</dbReference>